<dbReference type="HOGENOM" id="CLU_1203753_0_0_14"/>
<dbReference type="KEGG" id="mbc:MYB_00820"/>
<accession>W5UST7</accession>
<evidence type="ECO:0000313" key="2">
    <source>
        <dbReference type="EMBL" id="AHH45176.1"/>
    </source>
</evidence>
<keyword evidence="1" id="KW-0472">Membrane</keyword>
<evidence type="ECO:0000313" key="3">
    <source>
        <dbReference type="Proteomes" id="UP000019229"/>
    </source>
</evidence>
<dbReference type="EMBL" id="CP007154">
    <property type="protein sequence ID" value="AHH45176.1"/>
    <property type="molecule type" value="Genomic_DNA"/>
</dbReference>
<proteinExistence type="predicted"/>
<protein>
    <submittedName>
        <fullName evidence="2">Uncharacterized protein</fullName>
    </submittedName>
</protein>
<dbReference type="NCBIfam" id="NF045939">
    <property type="entry name" value="MHJ_0274_fam"/>
    <property type="match status" value="1"/>
</dbReference>
<gene>
    <name evidence="2" type="ORF">MYB_00820</name>
</gene>
<evidence type="ECO:0000256" key="1">
    <source>
        <dbReference type="SAM" id="Phobius"/>
    </source>
</evidence>
<name>W5UST7_9BACT</name>
<dbReference type="PATRIC" id="fig|743966.3.peg.162"/>
<reference evidence="2 3" key="1">
    <citation type="journal article" date="2014" name="Genome Announc.">
        <title>Complete Genome Sequence of Mycoplasma bovoculi Strain M165/69T (ATCC 29104).</title>
        <authorList>
            <person name="Calcutt M.J."/>
            <person name="Foecking M.F."/>
        </authorList>
    </citation>
    <scope>NUCLEOTIDE SEQUENCE [LARGE SCALE GENOMIC DNA]</scope>
    <source>
        <strain evidence="2">M165/69</strain>
    </source>
</reference>
<keyword evidence="3" id="KW-1185">Reference proteome</keyword>
<dbReference type="OrthoDB" id="401106at2"/>
<keyword evidence="1" id="KW-1133">Transmembrane helix</keyword>
<organism evidence="2 3">
    <name type="scientific">Mesomycoplasma bovoculi M165/69</name>
    <dbReference type="NCBI Taxonomy" id="743966"/>
    <lineage>
        <taxon>Bacteria</taxon>
        <taxon>Bacillati</taxon>
        <taxon>Mycoplasmatota</taxon>
        <taxon>Mycoplasmoidales</taxon>
        <taxon>Metamycoplasmataceae</taxon>
        <taxon>Mesomycoplasma</taxon>
    </lineage>
</organism>
<dbReference type="eggNOG" id="ENOG5030MT4">
    <property type="taxonomic scope" value="Bacteria"/>
</dbReference>
<dbReference type="Proteomes" id="UP000019229">
    <property type="component" value="Chromosome"/>
</dbReference>
<keyword evidence="1" id="KW-0812">Transmembrane</keyword>
<dbReference type="STRING" id="743966.MYB_00820"/>
<sequence>METDASLIVLISILAIAIVGFLSYSFVSNKIKRDRIMKHKKAMKELEERSLAEFCARVNIVIENNKEMLNKFVVSIGFIKMSDINLIAKYSLEHFMKHEKVVESFINNPYKTTDIFIDNLSELVQSKSNLWDKKNSKNLEYFRDLQSFLQNYEDPKIADLYKQSQEKYSQFFQNLVSDLNFGKIDIDKFKNEIIAYDEQISALEKSIETKPLTKKEQIIEKFKSLLIWKR</sequence>
<dbReference type="AlphaFoldDB" id="W5UST7"/>
<feature type="transmembrane region" description="Helical" evidence="1">
    <location>
        <begin position="6"/>
        <end position="27"/>
    </location>
</feature>
<dbReference type="RefSeq" id="WP_022934973.1">
    <property type="nucleotide sequence ID" value="NZ_CP007154.1"/>
</dbReference>